<dbReference type="InterPro" id="IPR036259">
    <property type="entry name" value="MFS_trans_sf"/>
</dbReference>
<dbReference type="EMBL" id="JAGFMF010011466">
    <property type="protein sequence ID" value="KAG8521518.1"/>
    <property type="molecule type" value="Genomic_DNA"/>
</dbReference>
<dbReference type="OrthoDB" id="5296287at2759"/>
<evidence type="ECO:0000259" key="7">
    <source>
        <dbReference type="PROSITE" id="PS50850"/>
    </source>
</evidence>
<evidence type="ECO:0000256" key="1">
    <source>
        <dbReference type="ARBA" id="ARBA00004127"/>
    </source>
</evidence>
<keyword evidence="9" id="KW-1185">Reference proteome</keyword>
<evidence type="ECO:0000256" key="6">
    <source>
        <dbReference type="SAM" id="Phobius"/>
    </source>
</evidence>
<dbReference type="Pfam" id="PF00083">
    <property type="entry name" value="Sugar_tr"/>
    <property type="match status" value="1"/>
</dbReference>
<sequence>IELHPFLEQMAEEDDSKTSQVSSRTSSHESSRDSSSWSLETLLQRLKSLDADQDDKFVHVLKAVGEFGTFQRRLVALTFIPISLSAFFSFADYFVFTAQKPYCNSSWILAVGPDLSEAEQLNLTLPRGPNGSFLTCLMYLPVTWSLDSIIRFGLNDTVSCQDGWIYPDAQERSLVNEFDLVCDEDWNRDIVQTVFWSGVLIGSIVFGFLSDRLGRYPSTLLSLLGLIVFGFGTAFVKSFHQYLFFRFGVSQAVIGYLISSVSLASEWLVGEHRAHAIILENCFFTAGILFLTGLASSLPHWRLLFLVGGAPVFPLISYIWLLPESPRWLMMKGKVEEAKKVLCHAACVNKKTIPLNLLDKLHLSSKKVTEASVLDFYSNSYLRKVASVMLCLWFSIGYNYCMLNSQRRDFSANIHFTLLIPDIMKVPARLGCIFLLEQIGRRRSLFFTLLLGFLLCLISLLIYPGNGPSAPSFLLSPQTQASCLLPCSRVTVSGTDLKPILILLVMFSEFSLTASFTVLVAYSAELLPTILRTTGLGLMTLTLAAGVIVALMLVSEDQSFLPSFLCCFSASLALLICFLLPEMQNKPAFDSLEHLPAEKK</sequence>
<feature type="transmembrane region" description="Helical" evidence="6">
    <location>
        <begin position="560"/>
        <end position="580"/>
    </location>
</feature>
<keyword evidence="4 6" id="KW-0472">Membrane</keyword>
<name>A0A8J6AIM5_GALPY</name>
<feature type="non-terminal residue" evidence="8">
    <location>
        <position position="1"/>
    </location>
</feature>
<feature type="transmembrane region" description="Helical" evidence="6">
    <location>
        <begin position="381"/>
        <end position="401"/>
    </location>
</feature>
<organism evidence="8 9">
    <name type="scientific">Galemys pyrenaicus</name>
    <name type="common">Iberian desman</name>
    <name type="synonym">Pyrenean desman</name>
    <dbReference type="NCBI Taxonomy" id="202257"/>
    <lineage>
        <taxon>Eukaryota</taxon>
        <taxon>Metazoa</taxon>
        <taxon>Chordata</taxon>
        <taxon>Craniata</taxon>
        <taxon>Vertebrata</taxon>
        <taxon>Euteleostomi</taxon>
        <taxon>Mammalia</taxon>
        <taxon>Eutheria</taxon>
        <taxon>Laurasiatheria</taxon>
        <taxon>Eulipotyphla</taxon>
        <taxon>Talpidae</taxon>
        <taxon>Galemys</taxon>
    </lineage>
</organism>
<comment type="subcellular location">
    <subcellularLocation>
        <location evidence="1">Endomembrane system</location>
        <topology evidence="1">Multi-pass membrane protein</topology>
    </subcellularLocation>
</comment>
<protein>
    <submittedName>
        <fullName evidence="8">Solute carrier family 22 member 14</fullName>
    </submittedName>
</protein>
<feature type="transmembrane region" description="Helical" evidence="6">
    <location>
        <begin position="216"/>
        <end position="236"/>
    </location>
</feature>
<evidence type="ECO:0000256" key="2">
    <source>
        <dbReference type="ARBA" id="ARBA00022692"/>
    </source>
</evidence>
<dbReference type="SUPFAM" id="SSF103473">
    <property type="entry name" value="MFS general substrate transporter"/>
    <property type="match status" value="1"/>
</dbReference>
<dbReference type="GO" id="GO:0012505">
    <property type="term" value="C:endomembrane system"/>
    <property type="evidence" value="ECO:0007669"/>
    <property type="project" value="UniProtKB-SubCell"/>
</dbReference>
<feature type="domain" description="Major facilitator superfamily (MFS) profile" evidence="7">
    <location>
        <begin position="148"/>
        <end position="585"/>
    </location>
</feature>
<evidence type="ECO:0000256" key="4">
    <source>
        <dbReference type="ARBA" id="ARBA00023136"/>
    </source>
</evidence>
<feature type="transmembrane region" description="Helical" evidence="6">
    <location>
        <begin position="500"/>
        <end position="522"/>
    </location>
</feature>
<evidence type="ECO:0000256" key="3">
    <source>
        <dbReference type="ARBA" id="ARBA00022989"/>
    </source>
</evidence>
<dbReference type="GO" id="GO:0022857">
    <property type="term" value="F:transmembrane transporter activity"/>
    <property type="evidence" value="ECO:0007669"/>
    <property type="project" value="InterPro"/>
</dbReference>
<feature type="transmembrane region" description="Helical" evidence="6">
    <location>
        <begin position="193"/>
        <end position="210"/>
    </location>
</feature>
<evidence type="ECO:0000313" key="9">
    <source>
        <dbReference type="Proteomes" id="UP000700334"/>
    </source>
</evidence>
<reference evidence="8" key="1">
    <citation type="journal article" date="2021" name="Evol. Appl.">
        <title>The genome of the Pyrenean desman and the effects of bottlenecks and inbreeding on the genomic landscape of an endangered species.</title>
        <authorList>
            <person name="Escoda L."/>
            <person name="Castresana J."/>
        </authorList>
    </citation>
    <scope>NUCLEOTIDE SEQUENCE</scope>
    <source>
        <strain evidence="8">IBE-C5619</strain>
    </source>
</reference>
<dbReference type="Gene3D" id="1.20.1250.20">
    <property type="entry name" value="MFS general substrate transporter like domains"/>
    <property type="match status" value="1"/>
</dbReference>
<proteinExistence type="predicted"/>
<comment type="caution">
    <text evidence="8">The sequence shown here is derived from an EMBL/GenBank/DDBJ whole genome shotgun (WGS) entry which is preliminary data.</text>
</comment>
<accession>A0A8J6AIM5</accession>
<gene>
    <name evidence="8" type="ORF">J0S82_005689</name>
</gene>
<evidence type="ECO:0000256" key="5">
    <source>
        <dbReference type="SAM" id="MobiDB-lite"/>
    </source>
</evidence>
<feature type="transmembrane region" description="Helical" evidence="6">
    <location>
        <begin position="74"/>
        <end position="96"/>
    </location>
</feature>
<feature type="region of interest" description="Disordered" evidence="5">
    <location>
        <begin position="10"/>
        <end position="33"/>
    </location>
</feature>
<dbReference type="PROSITE" id="PS50850">
    <property type="entry name" value="MFS"/>
    <property type="match status" value="1"/>
</dbReference>
<feature type="transmembrane region" description="Helical" evidence="6">
    <location>
        <begin position="303"/>
        <end position="321"/>
    </location>
</feature>
<feature type="transmembrane region" description="Helical" evidence="6">
    <location>
        <begin position="445"/>
        <end position="463"/>
    </location>
</feature>
<dbReference type="InterPro" id="IPR020846">
    <property type="entry name" value="MFS_dom"/>
</dbReference>
<keyword evidence="3 6" id="KW-1133">Transmembrane helix</keyword>
<feature type="transmembrane region" description="Helical" evidence="6">
    <location>
        <begin position="243"/>
        <end position="264"/>
    </location>
</feature>
<dbReference type="PANTHER" id="PTHR24064">
    <property type="entry name" value="SOLUTE CARRIER FAMILY 22 MEMBER"/>
    <property type="match status" value="1"/>
</dbReference>
<feature type="transmembrane region" description="Helical" evidence="6">
    <location>
        <begin position="276"/>
        <end position="296"/>
    </location>
</feature>
<dbReference type="GO" id="GO:0016020">
    <property type="term" value="C:membrane"/>
    <property type="evidence" value="ECO:0007669"/>
    <property type="project" value="InterPro"/>
</dbReference>
<dbReference type="AlphaFoldDB" id="A0A8J6AIM5"/>
<dbReference type="Proteomes" id="UP000700334">
    <property type="component" value="Unassembled WGS sequence"/>
</dbReference>
<feature type="transmembrane region" description="Helical" evidence="6">
    <location>
        <begin position="534"/>
        <end position="554"/>
    </location>
</feature>
<dbReference type="InterPro" id="IPR005828">
    <property type="entry name" value="MFS_sugar_transport-like"/>
</dbReference>
<evidence type="ECO:0000313" key="8">
    <source>
        <dbReference type="EMBL" id="KAG8521518.1"/>
    </source>
</evidence>
<keyword evidence="2 6" id="KW-0812">Transmembrane</keyword>